<evidence type="ECO:0000313" key="3">
    <source>
        <dbReference type="Proteomes" id="UP000054197"/>
    </source>
</evidence>
<comment type="caution">
    <text evidence="2">The sequence shown here is derived from an EMBL/GenBank/DDBJ whole genome shotgun (WGS) entry which is preliminary data.</text>
</comment>
<feature type="compositionally biased region" description="Basic and acidic residues" evidence="1">
    <location>
        <begin position="37"/>
        <end position="51"/>
    </location>
</feature>
<organism evidence="2 3">
    <name type="scientific">Pseudomonas fluorescens ICMP 11288</name>
    <dbReference type="NCBI Taxonomy" id="1198309"/>
    <lineage>
        <taxon>Bacteria</taxon>
        <taxon>Pseudomonadati</taxon>
        <taxon>Pseudomonadota</taxon>
        <taxon>Gammaproteobacteria</taxon>
        <taxon>Pseudomonadales</taxon>
        <taxon>Pseudomonadaceae</taxon>
        <taxon>Pseudomonas</taxon>
    </lineage>
</organism>
<protein>
    <submittedName>
        <fullName evidence="2">Uncharacterized protein</fullName>
    </submittedName>
</protein>
<proteinExistence type="predicted"/>
<evidence type="ECO:0000256" key="1">
    <source>
        <dbReference type="SAM" id="MobiDB-lite"/>
    </source>
</evidence>
<evidence type="ECO:0000313" key="2">
    <source>
        <dbReference type="EMBL" id="KTB60040.1"/>
    </source>
</evidence>
<reference evidence="2 3" key="1">
    <citation type="submission" date="2015-09" db="EMBL/GenBank/DDBJ databases">
        <title>Genome sequence of ICMP 11288.</title>
        <authorList>
            <person name="Visnovsky S."/>
            <person name="Lu A."/>
            <person name="Panda P."/>
            <person name="Pitman A."/>
        </authorList>
    </citation>
    <scope>NUCLEOTIDE SEQUENCE [LARGE SCALE GENOMIC DNA]</scope>
    <source>
        <strain evidence="2 3">ICMP 11288</strain>
    </source>
</reference>
<accession>A0A0W0HGW1</accession>
<dbReference type="Proteomes" id="UP000054197">
    <property type="component" value="Unassembled WGS sequence"/>
</dbReference>
<feature type="region of interest" description="Disordered" evidence="1">
    <location>
        <begin position="29"/>
        <end position="65"/>
    </location>
</feature>
<gene>
    <name evidence="2" type="ORF">AO063_27685</name>
</gene>
<dbReference type="AlphaFoldDB" id="A0A0W0HGW1"/>
<dbReference type="EMBL" id="LKEF01000041">
    <property type="protein sequence ID" value="KTB60040.1"/>
    <property type="molecule type" value="Genomic_DNA"/>
</dbReference>
<sequence>MASQGRVTVDIGAINRMMDMLRAQQSLDELSAWDAEPSQKEQDETRRRTEFELAGGDDSNRQIQF</sequence>
<name>A0A0W0HGW1_PSEFL</name>